<accession>X1RQU1</accession>
<proteinExistence type="predicted"/>
<name>X1RQU1_9ZZZZ</name>
<organism evidence="1">
    <name type="scientific">marine sediment metagenome</name>
    <dbReference type="NCBI Taxonomy" id="412755"/>
    <lineage>
        <taxon>unclassified sequences</taxon>
        <taxon>metagenomes</taxon>
        <taxon>ecological metagenomes</taxon>
    </lineage>
</organism>
<gene>
    <name evidence="1" type="ORF">S06H3_65488</name>
</gene>
<feature type="non-terminal residue" evidence="1">
    <location>
        <position position="1"/>
    </location>
</feature>
<reference evidence="1" key="1">
    <citation type="journal article" date="2014" name="Front. Microbiol.">
        <title>High frequency of phylogenetically diverse reductive dehalogenase-homologous genes in deep subseafloor sedimentary metagenomes.</title>
        <authorList>
            <person name="Kawai M."/>
            <person name="Futagami T."/>
            <person name="Toyoda A."/>
            <person name="Takaki Y."/>
            <person name="Nishi S."/>
            <person name="Hori S."/>
            <person name="Arai W."/>
            <person name="Tsubouchi T."/>
            <person name="Morono Y."/>
            <person name="Uchiyama I."/>
            <person name="Ito T."/>
            <person name="Fujiyama A."/>
            <person name="Inagaki F."/>
            <person name="Takami H."/>
        </authorList>
    </citation>
    <scope>NUCLEOTIDE SEQUENCE</scope>
    <source>
        <strain evidence="1">Expedition CK06-06</strain>
    </source>
</reference>
<sequence length="29" mass="3027">GGNIGGQVGLTILPINQSFLLDKSLNETK</sequence>
<protein>
    <submittedName>
        <fullName evidence="1">Uncharacterized protein</fullName>
    </submittedName>
</protein>
<dbReference type="EMBL" id="BARV01044124">
    <property type="protein sequence ID" value="GAI69371.1"/>
    <property type="molecule type" value="Genomic_DNA"/>
</dbReference>
<evidence type="ECO:0000313" key="1">
    <source>
        <dbReference type="EMBL" id="GAI69371.1"/>
    </source>
</evidence>
<comment type="caution">
    <text evidence="1">The sequence shown here is derived from an EMBL/GenBank/DDBJ whole genome shotgun (WGS) entry which is preliminary data.</text>
</comment>
<dbReference type="AlphaFoldDB" id="X1RQU1"/>